<dbReference type="Proteomes" id="UP001056120">
    <property type="component" value="Linkage Group LG25"/>
</dbReference>
<keyword evidence="2" id="KW-1185">Reference proteome</keyword>
<protein>
    <submittedName>
        <fullName evidence="1">Uncharacterized protein</fullName>
    </submittedName>
</protein>
<reference evidence="1 2" key="2">
    <citation type="journal article" date="2022" name="Mol. Ecol. Resour.">
        <title>The genomes of chicory, endive, great burdock and yacon provide insights into Asteraceae paleo-polyploidization history and plant inulin production.</title>
        <authorList>
            <person name="Fan W."/>
            <person name="Wang S."/>
            <person name="Wang H."/>
            <person name="Wang A."/>
            <person name="Jiang F."/>
            <person name="Liu H."/>
            <person name="Zhao H."/>
            <person name="Xu D."/>
            <person name="Zhang Y."/>
        </authorList>
    </citation>
    <scope>NUCLEOTIDE SEQUENCE [LARGE SCALE GENOMIC DNA]</scope>
    <source>
        <strain evidence="2">cv. Yunnan</strain>
        <tissue evidence="1">Leaves</tissue>
    </source>
</reference>
<accession>A0ACB9A3X4</accession>
<evidence type="ECO:0000313" key="1">
    <source>
        <dbReference type="EMBL" id="KAI3704103.1"/>
    </source>
</evidence>
<name>A0ACB9A3X4_9ASTR</name>
<gene>
    <name evidence="1" type="ORF">L1987_74316</name>
</gene>
<proteinExistence type="predicted"/>
<comment type="caution">
    <text evidence="1">The sequence shown here is derived from an EMBL/GenBank/DDBJ whole genome shotgun (WGS) entry which is preliminary data.</text>
</comment>
<evidence type="ECO:0000313" key="2">
    <source>
        <dbReference type="Proteomes" id="UP001056120"/>
    </source>
</evidence>
<sequence length="161" mass="18465">MNHLLRNSLVTGVPKLRYAIADDCMPCKKGKHHQKSHKPKLQNSIDTPLELLHMDLFGRISIWSIAGTKDTTAEILQYLILSLESLCKLKVRRLRSDNETEFKNNLMDLFCPKKGIRHEFSAPYTPQKNGVVERKNITLIETARTMLSDAKVPVCNRFSEM</sequence>
<organism evidence="1 2">
    <name type="scientific">Smallanthus sonchifolius</name>
    <dbReference type="NCBI Taxonomy" id="185202"/>
    <lineage>
        <taxon>Eukaryota</taxon>
        <taxon>Viridiplantae</taxon>
        <taxon>Streptophyta</taxon>
        <taxon>Embryophyta</taxon>
        <taxon>Tracheophyta</taxon>
        <taxon>Spermatophyta</taxon>
        <taxon>Magnoliopsida</taxon>
        <taxon>eudicotyledons</taxon>
        <taxon>Gunneridae</taxon>
        <taxon>Pentapetalae</taxon>
        <taxon>asterids</taxon>
        <taxon>campanulids</taxon>
        <taxon>Asterales</taxon>
        <taxon>Asteraceae</taxon>
        <taxon>Asteroideae</taxon>
        <taxon>Heliantheae alliance</taxon>
        <taxon>Millerieae</taxon>
        <taxon>Smallanthus</taxon>
    </lineage>
</organism>
<dbReference type="EMBL" id="CM042042">
    <property type="protein sequence ID" value="KAI3704103.1"/>
    <property type="molecule type" value="Genomic_DNA"/>
</dbReference>
<reference evidence="2" key="1">
    <citation type="journal article" date="2022" name="Mol. Ecol. Resour.">
        <title>The genomes of chicory, endive, great burdock and yacon provide insights into Asteraceae palaeo-polyploidization history and plant inulin production.</title>
        <authorList>
            <person name="Fan W."/>
            <person name="Wang S."/>
            <person name="Wang H."/>
            <person name="Wang A."/>
            <person name="Jiang F."/>
            <person name="Liu H."/>
            <person name="Zhao H."/>
            <person name="Xu D."/>
            <person name="Zhang Y."/>
        </authorList>
    </citation>
    <scope>NUCLEOTIDE SEQUENCE [LARGE SCALE GENOMIC DNA]</scope>
    <source>
        <strain evidence="2">cv. Yunnan</strain>
    </source>
</reference>